<feature type="transmembrane region" description="Helical" evidence="10">
    <location>
        <begin position="35"/>
        <end position="54"/>
    </location>
</feature>
<keyword evidence="2" id="KW-0813">Transport</keyword>
<dbReference type="InterPro" id="IPR039421">
    <property type="entry name" value="Type_1_exporter"/>
</dbReference>
<evidence type="ECO:0000256" key="1">
    <source>
        <dbReference type="ARBA" id="ARBA00004651"/>
    </source>
</evidence>
<dbReference type="InterPro" id="IPR027417">
    <property type="entry name" value="P-loop_NTPase"/>
</dbReference>
<dbReference type="PANTHER" id="PTHR43394:SF1">
    <property type="entry name" value="ATP-BINDING CASSETTE SUB-FAMILY B MEMBER 10, MITOCHONDRIAL"/>
    <property type="match status" value="1"/>
</dbReference>
<feature type="transmembrane region" description="Helical" evidence="10">
    <location>
        <begin position="74"/>
        <end position="98"/>
    </location>
</feature>
<dbReference type="GO" id="GO:0005524">
    <property type="term" value="F:ATP binding"/>
    <property type="evidence" value="ECO:0007669"/>
    <property type="project" value="UniProtKB-KW"/>
</dbReference>
<feature type="transmembrane region" description="Helical" evidence="10">
    <location>
        <begin position="173"/>
        <end position="191"/>
    </location>
</feature>
<dbReference type="SUPFAM" id="SSF52540">
    <property type="entry name" value="P-loop containing nucleoside triphosphate hydrolases"/>
    <property type="match status" value="1"/>
</dbReference>
<dbReference type="Pfam" id="PF00005">
    <property type="entry name" value="ABC_tran"/>
    <property type="match status" value="1"/>
</dbReference>
<accession>A0A0A6XD26</accession>
<dbReference type="GO" id="GO:0015421">
    <property type="term" value="F:ABC-type oligopeptide transporter activity"/>
    <property type="evidence" value="ECO:0007669"/>
    <property type="project" value="TreeGrafter"/>
</dbReference>
<proteinExistence type="inferred from homology"/>
<dbReference type="GO" id="GO:0016887">
    <property type="term" value="F:ATP hydrolysis activity"/>
    <property type="evidence" value="ECO:0007669"/>
    <property type="project" value="InterPro"/>
</dbReference>
<comment type="subcellular location">
    <subcellularLocation>
        <location evidence="1">Cell membrane</location>
        <topology evidence="1">Multi-pass membrane protein</topology>
    </subcellularLocation>
</comment>
<dbReference type="GO" id="GO:0005886">
    <property type="term" value="C:plasma membrane"/>
    <property type="evidence" value="ECO:0007669"/>
    <property type="project" value="UniProtKB-SubCell"/>
</dbReference>
<keyword evidence="6 13" id="KW-0067">ATP-binding</keyword>
<dbReference type="InterPro" id="IPR003593">
    <property type="entry name" value="AAA+_ATPase"/>
</dbReference>
<dbReference type="Gene3D" id="1.20.1560.10">
    <property type="entry name" value="ABC transporter type 1, transmembrane domain"/>
    <property type="match status" value="1"/>
</dbReference>
<sequence length="595" mass="64370">MSAAAPRRAPRAGIHPDPSKSWLRRAAPIVRAHRALLITSLALSFAGLIVQVQIPDLVRVGIDEALIARTADLATYVWLIAGLAVVQGVINFLARLYLLRTAYEMEYDLRNIVFAHLMRMSYGFYDRVQSGELMSRATSDIRAVQMYLAFGPSILVQCTIAGIAFALMVSINAPLAVVAMLTMPVIAVLGVRMRKAIFPVSWLIQSRLAAVATVVDENIQGVRIVKAFAAEKRQLDGLATAADGVRWAYTVDARIRSRWMPVMDNLPRLGLALVLLIGGLMVLDGHTTVGTIVAFNSYVLMLQPPFRMLGMIIMMGQRAAASAQRIYDILDTPAEIVDPAVPVVPEPRGEIEFTGVRFAYPDGTVALDGLDLHVRPGETVALVGATGGGKSTVARLAARFYDTGDGKVLVDGVDVRDYPLATLRHRVGIVPDEPFLFSVSLHDNIAFGHPSAGREEVVAAARAAGADGFIRDLPQGYDTVVGERGYTLSGGQRQRVAIARALLVNPPVLILDDATSAIDVRVEQRIHESLHELMRDRTTIVVAHRLATIGLADRVVLIENGRAVASGTHAALLASEPRYARVLASHTEQTEEVSA</sequence>
<dbReference type="FunFam" id="3.40.50.300:FF:000299">
    <property type="entry name" value="ABC transporter ATP-binding protein/permease"/>
    <property type="match status" value="1"/>
</dbReference>
<comment type="caution">
    <text evidence="13">The sequence shown here is derived from an EMBL/GenBank/DDBJ whole genome shotgun (WGS) entry which is preliminary data.</text>
</comment>
<dbReference type="PROSITE" id="PS50893">
    <property type="entry name" value="ABC_TRANSPORTER_2"/>
    <property type="match status" value="1"/>
</dbReference>
<protein>
    <submittedName>
        <fullName evidence="13">ABC transporter ATP-binding protein</fullName>
    </submittedName>
</protein>
<evidence type="ECO:0000256" key="5">
    <source>
        <dbReference type="ARBA" id="ARBA00022741"/>
    </source>
</evidence>
<evidence type="ECO:0000256" key="9">
    <source>
        <dbReference type="ARBA" id="ARBA00061644"/>
    </source>
</evidence>
<dbReference type="InterPro" id="IPR011527">
    <property type="entry name" value="ABC1_TM_dom"/>
</dbReference>
<reference evidence="13 14" key="1">
    <citation type="submission" date="2014-10" db="EMBL/GenBank/DDBJ databases">
        <title>Draft genome sequence of Actinoplanes utahensis NRRL 12052.</title>
        <authorList>
            <person name="Velasco-Bucheli B."/>
            <person name="del Cerro C."/>
            <person name="Hormigo D."/>
            <person name="Garcia J.L."/>
            <person name="Acebal C."/>
            <person name="Arroyo M."/>
            <person name="de la Mata I."/>
        </authorList>
    </citation>
    <scope>NUCLEOTIDE SEQUENCE [LARGE SCALE GENOMIC DNA]</scope>
    <source>
        <strain evidence="13 14">NRRL 12052</strain>
    </source>
</reference>
<keyword evidence="7 10" id="KW-1133">Transmembrane helix</keyword>
<dbReference type="InterPro" id="IPR036640">
    <property type="entry name" value="ABC1_TM_sf"/>
</dbReference>
<dbReference type="SMART" id="SM00382">
    <property type="entry name" value="AAA"/>
    <property type="match status" value="1"/>
</dbReference>
<feature type="transmembrane region" description="Helical" evidence="10">
    <location>
        <begin position="146"/>
        <end position="167"/>
    </location>
</feature>
<dbReference type="EMBL" id="JRTT01000007">
    <property type="protein sequence ID" value="KHD77997.1"/>
    <property type="molecule type" value="Genomic_DNA"/>
</dbReference>
<evidence type="ECO:0000256" key="2">
    <source>
        <dbReference type="ARBA" id="ARBA00022448"/>
    </source>
</evidence>
<comment type="similarity">
    <text evidence="9">Belongs to the ABC transporter superfamily. Lipid exporter (TC 3.A.1.106) family.</text>
</comment>
<evidence type="ECO:0000256" key="6">
    <source>
        <dbReference type="ARBA" id="ARBA00022840"/>
    </source>
</evidence>
<feature type="domain" description="ABC transporter" evidence="11">
    <location>
        <begin position="351"/>
        <end position="585"/>
    </location>
</feature>
<keyword evidence="3" id="KW-1003">Cell membrane</keyword>
<dbReference type="PROSITE" id="PS50929">
    <property type="entry name" value="ABC_TM1F"/>
    <property type="match status" value="1"/>
</dbReference>
<dbReference type="STRING" id="1869.MB27_07755"/>
<keyword evidence="8 10" id="KW-0472">Membrane</keyword>
<dbReference type="SUPFAM" id="SSF90123">
    <property type="entry name" value="ABC transporter transmembrane region"/>
    <property type="match status" value="1"/>
</dbReference>
<evidence type="ECO:0000313" key="14">
    <source>
        <dbReference type="Proteomes" id="UP000054537"/>
    </source>
</evidence>
<dbReference type="eggNOG" id="COG1132">
    <property type="taxonomic scope" value="Bacteria"/>
</dbReference>
<evidence type="ECO:0000256" key="10">
    <source>
        <dbReference type="SAM" id="Phobius"/>
    </source>
</evidence>
<evidence type="ECO:0000256" key="7">
    <source>
        <dbReference type="ARBA" id="ARBA00022989"/>
    </source>
</evidence>
<dbReference type="RefSeq" id="WP_043523472.1">
    <property type="nucleotide sequence ID" value="NZ_BAABKU010000013.1"/>
</dbReference>
<dbReference type="Proteomes" id="UP000054537">
    <property type="component" value="Unassembled WGS sequence"/>
</dbReference>
<evidence type="ECO:0000313" key="13">
    <source>
        <dbReference type="EMBL" id="KHD77997.1"/>
    </source>
</evidence>
<feature type="domain" description="ABC transmembrane type-1" evidence="12">
    <location>
        <begin position="38"/>
        <end position="318"/>
    </location>
</feature>
<organism evidence="13 14">
    <name type="scientific">Actinoplanes utahensis</name>
    <dbReference type="NCBI Taxonomy" id="1869"/>
    <lineage>
        <taxon>Bacteria</taxon>
        <taxon>Bacillati</taxon>
        <taxon>Actinomycetota</taxon>
        <taxon>Actinomycetes</taxon>
        <taxon>Micromonosporales</taxon>
        <taxon>Micromonosporaceae</taxon>
        <taxon>Actinoplanes</taxon>
    </lineage>
</organism>
<dbReference type="Pfam" id="PF00664">
    <property type="entry name" value="ABC_membrane"/>
    <property type="match status" value="1"/>
</dbReference>
<evidence type="ECO:0000256" key="8">
    <source>
        <dbReference type="ARBA" id="ARBA00023136"/>
    </source>
</evidence>
<dbReference type="OrthoDB" id="9806127at2"/>
<dbReference type="PROSITE" id="PS00211">
    <property type="entry name" value="ABC_TRANSPORTER_1"/>
    <property type="match status" value="1"/>
</dbReference>
<dbReference type="PANTHER" id="PTHR43394">
    <property type="entry name" value="ATP-DEPENDENT PERMEASE MDL1, MITOCHONDRIAL"/>
    <property type="match status" value="1"/>
</dbReference>
<evidence type="ECO:0000256" key="4">
    <source>
        <dbReference type="ARBA" id="ARBA00022692"/>
    </source>
</evidence>
<name>A0A0A6XD26_ACTUT</name>
<dbReference type="InterPro" id="IPR003439">
    <property type="entry name" value="ABC_transporter-like_ATP-bd"/>
</dbReference>
<dbReference type="CDD" id="cd18543">
    <property type="entry name" value="ABC_6TM_Rv0194_D1_like"/>
    <property type="match status" value="1"/>
</dbReference>
<evidence type="ECO:0000259" key="12">
    <source>
        <dbReference type="PROSITE" id="PS50929"/>
    </source>
</evidence>
<evidence type="ECO:0000259" key="11">
    <source>
        <dbReference type="PROSITE" id="PS50893"/>
    </source>
</evidence>
<dbReference type="AlphaFoldDB" id="A0A0A6XD26"/>
<gene>
    <name evidence="13" type="ORF">MB27_07755</name>
</gene>
<keyword evidence="14" id="KW-1185">Reference proteome</keyword>
<keyword evidence="4 10" id="KW-0812">Transmembrane</keyword>
<dbReference type="InterPro" id="IPR017871">
    <property type="entry name" value="ABC_transporter-like_CS"/>
</dbReference>
<evidence type="ECO:0000256" key="3">
    <source>
        <dbReference type="ARBA" id="ARBA00022475"/>
    </source>
</evidence>
<dbReference type="Gene3D" id="3.40.50.300">
    <property type="entry name" value="P-loop containing nucleotide triphosphate hydrolases"/>
    <property type="match status" value="1"/>
</dbReference>
<keyword evidence="5" id="KW-0547">Nucleotide-binding</keyword>